<evidence type="ECO:0000256" key="1">
    <source>
        <dbReference type="SAM" id="MobiDB-lite"/>
    </source>
</evidence>
<dbReference type="EMBL" id="QCYY01001224">
    <property type="protein sequence ID" value="ROT79575.1"/>
    <property type="molecule type" value="Genomic_DNA"/>
</dbReference>
<sequence>MCTGSVKWLMPADREATGFHVAYEHGTRKGVYGVTMNTTKALKEEVVRLALDQLKRRHPPLRSGLRRRDSTVWFYESDDNDVDFKVKWSTGAGKSGEEDPEEVSGEGVQEAANCNLVGGQALIPPRREPPGAVPREPGRASRHQRSGLSEGRDLGPGGQRQAAELEEDPQRYEFVKQSLPSPTSTPLLLQAFPRPTGVTPSTRHVARSVDSHVTGNLQKKCKIHGVTLNSVIAASLNIALMRLLKKAGMSQQSFTIRSSHAVNLGRYLKRTPPSSVGGYGLLLSYASDVDTDAQESFWQYCKRIHQDLKENLRSGLPLEQKMLPRMVDPSASPEEEFQRGIPVVHDFGVTNVGSFPTLEPGPDDNIFITDVAPYNILHQFVHMNLFQVITFRGRCNYTLSYATDFIADETATSFADELMLVLQEVSDISNL</sequence>
<feature type="region of interest" description="Disordered" evidence="1">
    <location>
        <begin position="118"/>
        <end position="166"/>
    </location>
</feature>
<reference evidence="2 3" key="1">
    <citation type="submission" date="2018-04" db="EMBL/GenBank/DDBJ databases">
        <authorList>
            <person name="Zhang X."/>
            <person name="Yuan J."/>
            <person name="Li F."/>
            <person name="Xiang J."/>
        </authorList>
    </citation>
    <scope>NUCLEOTIDE SEQUENCE [LARGE SCALE GENOMIC DNA]</scope>
    <source>
        <tissue evidence="2">Muscle</tissue>
    </source>
</reference>
<dbReference type="InterPro" id="IPR052058">
    <property type="entry name" value="Alcohol_O-acetyltransferase"/>
</dbReference>
<dbReference type="Gene3D" id="3.30.559.30">
    <property type="entry name" value="Nonribosomal peptide synthetase, condensation domain"/>
    <property type="match status" value="1"/>
</dbReference>
<name>A0A3R7PWT6_PENVA</name>
<protein>
    <submittedName>
        <fullName evidence="2">Uncharacterized protein</fullName>
    </submittedName>
</protein>
<gene>
    <name evidence="2" type="ORF">C7M84_001713</name>
</gene>
<accession>A0A3R7PWT6</accession>
<dbReference type="Proteomes" id="UP000283509">
    <property type="component" value="Unassembled WGS sequence"/>
</dbReference>
<organism evidence="2 3">
    <name type="scientific">Penaeus vannamei</name>
    <name type="common">Whiteleg shrimp</name>
    <name type="synonym">Litopenaeus vannamei</name>
    <dbReference type="NCBI Taxonomy" id="6689"/>
    <lineage>
        <taxon>Eukaryota</taxon>
        <taxon>Metazoa</taxon>
        <taxon>Ecdysozoa</taxon>
        <taxon>Arthropoda</taxon>
        <taxon>Crustacea</taxon>
        <taxon>Multicrustacea</taxon>
        <taxon>Malacostraca</taxon>
        <taxon>Eumalacostraca</taxon>
        <taxon>Eucarida</taxon>
        <taxon>Decapoda</taxon>
        <taxon>Dendrobranchiata</taxon>
        <taxon>Penaeoidea</taxon>
        <taxon>Penaeidae</taxon>
        <taxon>Penaeus</taxon>
    </lineage>
</organism>
<dbReference type="AlphaFoldDB" id="A0A3R7PWT6"/>
<reference evidence="2 3" key="2">
    <citation type="submission" date="2019-01" db="EMBL/GenBank/DDBJ databases">
        <title>The decoding of complex shrimp genome reveals the adaptation for benthos swimmer, frequently molting mechanism and breeding impact on genome.</title>
        <authorList>
            <person name="Sun Y."/>
            <person name="Gao Y."/>
            <person name="Yu Y."/>
        </authorList>
    </citation>
    <scope>NUCLEOTIDE SEQUENCE [LARGE SCALE GENOMIC DNA]</scope>
    <source>
        <tissue evidence="2">Muscle</tissue>
    </source>
</reference>
<dbReference type="SUPFAM" id="SSF52777">
    <property type="entry name" value="CoA-dependent acyltransferases"/>
    <property type="match status" value="1"/>
</dbReference>
<evidence type="ECO:0000313" key="2">
    <source>
        <dbReference type="EMBL" id="ROT79575.1"/>
    </source>
</evidence>
<proteinExistence type="predicted"/>
<dbReference type="PANTHER" id="PTHR28037:SF1">
    <property type="entry name" value="ALCOHOL O-ACETYLTRANSFERASE 1-RELATED"/>
    <property type="match status" value="1"/>
</dbReference>
<keyword evidence="3" id="KW-1185">Reference proteome</keyword>
<dbReference type="OrthoDB" id="6347053at2759"/>
<comment type="caution">
    <text evidence="2">The sequence shown here is derived from an EMBL/GenBank/DDBJ whole genome shotgun (WGS) entry which is preliminary data.</text>
</comment>
<dbReference type="PANTHER" id="PTHR28037">
    <property type="entry name" value="ALCOHOL O-ACETYLTRANSFERASE 1-RELATED"/>
    <property type="match status" value="1"/>
</dbReference>
<evidence type="ECO:0000313" key="3">
    <source>
        <dbReference type="Proteomes" id="UP000283509"/>
    </source>
</evidence>